<dbReference type="GO" id="GO:0009002">
    <property type="term" value="F:serine-type D-Ala-D-Ala carboxypeptidase activity"/>
    <property type="evidence" value="ECO:0007669"/>
    <property type="project" value="UniProtKB-EC"/>
</dbReference>
<dbReference type="CDD" id="cd14852">
    <property type="entry name" value="LD-carboxypeptidase"/>
    <property type="match status" value="1"/>
</dbReference>
<dbReference type="InterPro" id="IPR003709">
    <property type="entry name" value="VanY-like_core_dom"/>
</dbReference>
<keyword evidence="3" id="KW-0378">Hydrolase</keyword>
<sequence length="335" mass="34391">MPAPRRHRPRPSTASGLFQVLSWPRPGGVIVSLAGAALVFSAALNFAPVKADPWTTFFEEWTTTNAASASVQPPATPTAGSGAPAPATASASPAQPDATPTAAAATSAQPVAGAGADSAIQGLAAAGTTGVGDPALLDIGNAASPLVLVNKQRPLVPADFAPSDLVTPAVQSGSAEPMLLRAEAAAELERMFTDAAAEGVSISLKSSYRSYDTQFSVYNGYVATKGVAAADTTSARPGYSEHQSGLAVDIGDANAGTACDFNSCFADTAAAQWVAEHGADYGYIVRYQPGQEPMTGYLPEPWHLRFVGPAVAKEMAVRGYHSYEEFLDISGAPDY</sequence>
<dbReference type="PANTHER" id="PTHR34385">
    <property type="entry name" value="D-ALANYL-D-ALANINE CARBOXYPEPTIDASE"/>
    <property type="match status" value="1"/>
</dbReference>
<dbReference type="PANTHER" id="PTHR34385:SF1">
    <property type="entry name" value="PEPTIDOGLYCAN L-ALANYL-D-GLUTAMATE ENDOPEPTIDASE CWLK"/>
    <property type="match status" value="1"/>
</dbReference>
<dbReference type="Gene3D" id="3.30.1380.10">
    <property type="match status" value="1"/>
</dbReference>
<evidence type="ECO:0000313" key="4">
    <source>
        <dbReference type="Proteomes" id="UP000711614"/>
    </source>
</evidence>
<dbReference type="InterPro" id="IPR052179">
    <property type="entry name" value="DD-CPase-like"/>
</dbReference>
<keyword evidence="4" id="KW-1185">Reference proteome</keyword>
<protein>
    <submittedName>
        <fullName evidence="3">D-alanyl-D-alanine carboxypeptidase</fullName>
        <ecNumber evidence="3">3.4.16.4</ecNumber>
    </submittedName>
</protein>
<reference evidence="3 4" key="1">
    <citation type="submission" date="2021-03" db="EMBL/GenBank/DDBJ databases">
        <title>Sequencing the genomes of 1000 actinobacteria strains.</title>
        <authorList>
            <person name="Klenk H.-P."/>
        </authorList>
    </citation>
    <scope>NUCLEOTIDE SEQUENCE [LARGE SCALE GENOMIC DNA]</scope>
    <source>
        <strain evidence="3 4">DSM 16005</strain>
    </source>
</reference>
<feature type="region of interest" description="Disordered" evidence="1">
    <location>
        <begin position="68"/>
        <end position="106"/>
    </location>
</feature>
<dbReference type="Pfam" id="PF02557">
    <property type="entry name" value="VanY"/>
    <property type="match status" value="1"/>
</dbReference>
<accession>A0ABS4YX42</accession>
<feature type="domain" description="D-alanyl-D-alanine carboxypeptidase-like core" evidence="2">
    <location>
        <begin position="179"/>
        <end position="308"/>
    </location>
</feature>
<keyword evidence="3" id="KW-0645">Protease</keyword>
<evidence type="ECO:0000256" key="1">
    <source>
        <dbReference type="SAM" id="MobiDB-lite"/>
    </source>
</evidence>
<proteinExistence type="predicted"/>
<gene>
    <name evidence="3" type="ORF">JOF48_002155</name>
</gene>
<keyword evidence="3" id="KW-0121">Carboxypeptidase</keyword>
<feature type="compositionally biased region" description="Low complexity" evidence="1">
    <location>
        <begin position="77"/>
        <end position="106"/>
    </location>
</feature>
<organism evidence="3 4">
    <name type="scientific">Arthrobacter stackebrandtii</name>
    <dbReference type="NCBI Taxonomy" id="272161"/>
    <lineage>
        <taxon>Bacteria</taxon>
        <taxon>Bacillati</taxon>
        <taxon>Actinomycetota</taxon>
        <taxon>Actinomycetes</taxon>
        <taxon>Micrococcales</taxon>
        <taxon>Micrococcaceae</taxon>
        <taxon>Arthrobacter</taxon>
    </lineage>
</organism>
<dbReference type="SUPFAM" id="SSF55166">
    <property type="entry name" value="Hedgehog/DD-peptidase"/>
    <property type="match status" value="1"/>
</dbReference>
<comment type="caution">
    <text evidence="3">The sequence shown here is derived from an EMBL/GenBank/DDBJ whole genome shotgun (WGS) entry which is preliminary data.</text>
</comment>
<name>A0ABS4YX42_9MICC</name>
<dbReference type="Proteomes" id="UP000711614">
    <property type="component" value="Unassembled WGS sequence"/>
</dbReference>
<evidence type="ECO:0000259" key="2">
    <source>
        <dbReference type="Pfam" id="PF02557"/>
    </source>
</evidence>
<dbReference type="EMBL" id="JAGIOI010000001">
    <property type="protein sequence ID" value="MBP2413356.1"/>
    <property type="molecule type" value="Genomic_DNA"/>
</dbReference>
<dbReference type="EC" id="3.4.16.4" evidence="3"/>
<dbReference type="InterPro" id="IPR058193">
    <property type="entry name" value="VanY/YodJ_core_dom"/>
</dbReference>
<evidence type="ECO:0000313" key="3">
    <source>
        <dbReference type="EMBL" id="MBP2413356.1"/>
    </source>
</evidence>
<dbReference type="InterPro" id="IPR009045">
    <property type="entry name" value="Zn_M74/Hedgehog-like"/>
</dbReference>
<dbReference type="RefSeq" id="WP_209680552.1">
    <property type="nucleotide sequence ID" value="NZ_JAGIOI010000001.1"/>
</dbReference>